<dbReference type="SUPFAM" id="SSF56935">
    <property type="entry name" value="Porins"/>
    <property type="match status" value="1"/>
</dbReference>
<evidence type="ECO:0000256" key="3">
    <source>
        <dbReference type="ARBA" id="ARBA00023237"/>
    </source>
</evidence>
<feature type="region of interest" description="Disordered" evidence="4">
    <location>
        <begin position="438"/>
        <end position="476"/>
    </location>
</feature>
<evidence type="ECO:0000256" key="1">
    <source>
        <dbReference type="ARBA" id="ARBA00004442"/>
    </source>
</evidence>
<dbReference type="InterPro" id="IPR036942">
    <property type="entry name" value="Beta-barrel_TonB_sf"/>
</dbReference>
<evidence type="ECO:0000256" key="4">
    <source>
        <dbReference type="SAM" id="MobiDB-lite"/>
    </source>
</evidence>
<name>A0ABX1X180_9BACT</name>
<feature type="domain" description="Outer membrane protein beta-barrel" evidence="5">
    <location>
        <begin position="426"/>
        <end position="782"/>
    </location>
</feature>
<comment type="caution">
    <text evidence="6">The sequence shown here is derived from an EMBL/GenBank/DDBJ whole genome shotgun (WGS) entry which is preliminary data.</text>
</comment>
<dbReference type="Pfam" id="PF14905">
    <property type="entry name" value="OMP_b-brl_3"/>
    <property type="match status" value="1"/>
</dbReference>
<evidence type="ECO:0000313" key="6">
    <source>
        <dbReference type="EMBL" id="NOU61971.1"/>
    </source>
</evidence>
<keyword evidence="6" id="KW-0675">Receptor</keyword>
<protein>
    <submittedName>
        <fullName evidence="6">TonB-dependent receptor</fullName>
    </submittedName>
</protein>
<dbReference type="InterPro" id="IPR008969">
    <property type="entry name" value="CarboxyPept-like_regulatory"/>
</dbReference>
<dbReference type="RefSeq" id="WP_171597231.1">
    <property type="nucleotide sequence ID" value="NZ_RZNH01000047.1"/>
</dbReference>
<sequence>MYRILLSIFFILTGFTLFAQKTFTLKGNVIDSHLEGSLPGATILLINKGDTIQKSGTITNEHGEFHLKVKPGQYDFQVSFIGYKEIKRNITVEEESINLGQFKLIENTEFLQEINITETLPPTKIKGDTTVFNPEAFKVNPDATAGELLAKMPGFYEMDGKLIVEGEEVAEILVDGKKFFGNNMNQALETIPNDVIKNIEVYEYKSDEEKFTGLKKNEEDKKTVNIVTNKSKKRLVFGEVAAGYGKENKYGFDGNINSFSDNNSITATAKSRNVNAPLKLNNRRFGNSSIDGNDIQDDSFGINLVKSKNKNDIEFSYELGNQEYENKSSNVTTYTTEALAGQVQNSSSTSNNDVDDHRMNLRVSLNSNPKNRLMLYTNLSLSDNESSSRSISDTYLNGNSLNSNSNLNTSEGQNYNLNQNINYSRTLGKKGRTLNLTAGFNHSKNESDGKQLSETLNESDEVSQSINRISDSESKNTGIDAGLSYNEPIGKKGFASIGYRFNYNEQKSDKYGYNFNQDENSYSDLDELTTNNFENSTTQNAGRFSYNMHGKKHGFSLGADLELTTLKNEESFPNQTDFDKDFFSFKPYVRYSLNLKNQKRIRLNYMSRTSTPSVRDLQEVVDLSNPLYISTGNSELDQSRSHALMASFSKSNMKKGSHLSIHAMATTTNNTVGRRTIVASQDTTINGLYFLPAGGQFSEPVNLDGQYMLSTSVSYSFPVKKLKSKLNINTRANLSHNPTFVNDKKAYTDSWNLNHGMTLSSNINEKIDFTFSSSSNYRKSTNASSSGSEYFSQTTSLNMYWNFLKDLVFRTNASNNYQNNFSTNNEDSYWHLNLGLSTKVFKSKRGEISFTAYDILSKEDQRSHIVTDLYTADYYSNKLNNFYMFTFSYKLRDGKGKGKHRRHRGGHGRYPGAYNNYNMMMM</sequence>
<dbReference type="Pfam" id="PF13715">
    <property type="entry name" value="CarbopepD_reg_2"/>
    <property type="match status" value="1"/>
</dbReference>
<accession>A0ABX1X180</accession>
<reference evidence="6 7" key="1">
    <citation type="submission" date="2018-12" db="EMBL/GenBank/DDBJ databases">
        <title>Marinifilum JC070 sp. nov., a marine bacterium isolated from Yongle Blue Hole in the South China Sea.</title>
        <authorList>
            <person name="Fu T."/>
        </authorList>
    </citation>
    <scope>NUCLEOTIDE SEQUENCE [LARGE SCALE GENOMIC DNA]</scope>
    <source>
        <strain evidence="6 7">JC070</strain>
    </source>
</reference>
<dbReference type="Proteomes" id="UP000732105">
    <property type="component" value="Unassembled WGS sequence"/>
</dbReference>
<dbReference type="EMBL" id="RZNH01000047">
    <property type="protein sequence ID" value="NOU61971.1"/>
    <property type="molecule type" value="Genomic_DNA"/>
</dbReference>
<proteinExistence type="predicted"/>
<keyword evidence="7" id="KW-1185">Reference proteome</keyword>
<comment type="subcellular location">
    <subcellularLocation>
        <location evidence="1">Cell outer membrane</location>
    </subcellularLocation>
</comment>
<feature type="compositionally biased region" description="Polar residues" evidence="4">
    <location>
        <begin position="452"/>
        <end position="469"/>
    </location>
</feature>
<keyword evidence="2" id="KW-0472">Membrane</keyword>
<gene>
    <name evidence="6" type="ORF">ELS83_19410</name>
</gene>
<dbReference type="SUPFAM" id="SSF49464">
    <property type="entry name" value="Carboxypeptidase regulatory domain-like"/>
    <property type="match status" value="1"/>
</dbReference>
<organism evidence="6 7">
    <name type="scientific">Marinifilum caeruleilacunae</name>
    <dbReference type="NCBI Taxonomy" id="2499076"/>
    <lineage>
        <taxon>Bacteria</taxon>
        <taxon>Pseudomonadati</taxon>
        <taxon>Bacteroidota</taxon>
        <taxon>Bacteroidia</taxon>
        <taxon>Marinilabiliales</taxon>
        <taxon>Marinifilaceae</taxon>
    </lineage>
</organism>
<evidence type="ECO:0000256" key="2">
    <source>
        <dbReference type="ARBA" id="ARBA00023136"/>
    </source>
</evidence>
<keyword evidence="3" id="KW-0998">Cell outer membrane</keyword>
<evidence type="ECO:0000259" key="5">
    <source>
        <dbReference type="Pfam" id="PF14905"/>
    </source>
</evidence>
<dbReference type="Gene3D" id="2.40.170.20">
    <property type="entry name" value="TonB-dependent receptor, beta-barrel domain"/>
    <property type="match status" value="1"/>
</dbReference>
<evidence type="ECO:0000313" key="7">
    <source>
        <dbReference type="Proteomes" id="UP000732105"/>
    </source>
</evidence>
<dbReference type="Gene3D" id="2.60.40.1120">
    <property type="entry name" value="Carboxypeptidase-like, regulatory domain"/>
    <property type="match status" value="1"/>
</dbReference>
<dbReference type="InterPro" id="IPR041700">
    <property type="entry name" value="OMP_b-brl_3"/>
</dbReference>